<protein>
    <recommendedName>
        <fullName evidence="4">Complex I intermediate-associated protein 84, mitochondrial</fullName>
    </recommendedName>
</protein>
<dbReference type="Proteomes" id="UP001498421">
    <property type="component" value="Unassembled WGS sequence"/>
</dbReference>
<dbReference type="Gene3D" id="1.25.40.10">
    <property type="entry name" value="Tetratricopeptide repeat domain"/>
    <property type="match status" value="2"/>
</dbReference>
<dbReference type="PANTHER" id="PTHR47933:SF40">
    <property type="entry name" value="PENTATRICOPEPTIDE REPEAT-CONTAINING PROTEIN 1, MITOCHONDRIAL-RELATED"/>
    <property type="match status" value="1"/>
</dbReference>
<keyword evidence="1" id="KW-0677">Repeat</keyword>
<organism evidence="2 3">
    <name type="scientific">Neonectria magnoliae</name>
    <dbReference type="NCBI Taxonomy" id="2732573"/>
    <lineage>
        <taxon>Eukaryota</taxon>
        <taxon>Fungi</taxon>
        <taxon>Dikarya</taxon>
        <taxon>Ascomycota</taxon>
        <taxon>Pezizomycotina</taxon>
        <taxon>Sordariomycetes</taxon>
        <taxon>Hypocreomycetidae</taxon>
        <taxon>Hypocreales</taxon>
        <taxon>Nectriaceae</taxon>
        <taxon>Neonectria</taxon>
    </lineage>
</organism>
<sequence length="796" mass="91140">MRAHLARHARRVLIQQSRSPSCALYSAPTRRRQLPRPIVHNVSYRTFFDGIFKKAPREVRQPEFEPGWMKIMVWRSRMLDNLRPPPTNELIHAWKALFDAKLSSRVPLNASQALQCHRLLEYFLQQLSEFSSNAPSKLEHKDLNNALTALRTLRPRERTPQHLNLAKSIYSVLNSDTLNGKKKAKKDKSPSTGLWAQYIHTMCLYGGSREALQMLQANWGDVLELAKDGDSLVIPVAQGLAREGHEQDLVALVEYAEKNGIPFDKDTQIAIISFFAERDRVPETKQWFAKLPASGLRAAEVYPLVATFAVRNNVQEWAVPHFLELGETKPEKPYWDSLLHAILVMGKGLKQVEAMMSHMADSTGPVTADTATINGLLRAAMDLKDPMMAEDILSLATEKDLRLDGETYLIQMGLRLEAGYLPGVQAAYKNVKKLEPWHSDPDRWWEYCRLLNRYLSALCEHEKPDFNRLGELVELAEEDQVQLDPQTLASLCVRFLENEQHFDVMDILSVHAFQFSAAEREMVQEAFVKFCLDPQTSTSRAWTSYQVLRQFFQDLSFGNRVSLLDSFFNRKRSDMASHVFGHMRQHRNSDYHPKLETYIRFFEGLGQYPDTEALEMVYNMLKMDTTVQPNTRLYTSLMLAHTACDRAHQALDFWTEITSSREGPTYASLEAIFWALERRPGGSKMAQNVWKRIENMDVDIPPAVYNAYVGAMAGNGEEQEVQNIILRMGKITGVEPGVMTLGVAYNALPGPDLQSRFQSWAKMRYPDIWAELDKKGRRESRESTLCKFKLNRVFKA</sequence>
<comment type="caution">
    <text evidence="2">The sequence shown here is derived from an EMBL/GenBank/DDBJ whole genome shotgun (WGS) entry which is preliminary data.</text>
</comment>
<gene>
    <name evidence="2" type="ORF">QQZ08_001688</name>
</gene>
<reference evidence="2 3" key="1">
    <citation type="journal article" date="2025" name="Microbiol. Resour. Announc.">
        <title>Draft genome sequences for Neonectria magnoliae and Neonectria punicea, canker pathogens of Liriodendron tulipifera and Acer saccharum in West Virginia.</title>
        <authorList>
            <person name="Petronek H.M."/>
            <person name="Kasson M.T."/>
            <person name="Metheny A.M."/>
            <person name="Stauder C.M."/>
            <person name="Lovett B."/>
            <person name="Lynch S.C."/>
            <person name="Garnas J.R."/>
            <person name="Kasson L.R."/>
            <person name="Stajich J.E."/>
        </authorList>
    </citation>
    <scope>NUCLEOTIDE SEQUENCE [LARGE SCALE GENOMIC DNA]</scope>
    <source>
        <strain evidence="2 3">NRRL 64651</strain>
    </source>
</reference>
<evidence type="ECO:0000313" key="3">
    <source>
        <dbReference type="Proteomes" id="UP001498421"/>
    </source>
</evidence>
<keyword evidence="3" id="KW-1185">Reference proteome</keyword>
<evidence type="ECO:0008006" key="4">
    <source>
        <dbReference type="Google" id="ProtNLM"/>
    </source>
</evidence>
<dbReference type="PANTHER" id="PTHR47933">
    <property type="entry name" value="PENTATRICOPEPTIDE REPEAT-CONTAINING PROTEIN 1, MITOCHONDRIAL"/>
    <property type="match status" value="1"/>
</dbReference>
<dbReference type="InterPro" id="IPR051240">
    <property type="entry name" value="Mito_RNA-Proc/Resp"/>
</dbReference>
<name>A0ABR1IF19_9HYPO</name>
<evidence type="ECO:0000313" key="2">
    <source>
        <dbReference type="EMBL" id="KAK7431751.1"/>
    </source>
</evidence>
<proteinExistence type="predicted"/>
<accession>A0ABR1IF19</accession>
<dbReference type="InterPro" id="IPR011990">
    <property type="entry name" value="TPR-like_helical_dom_sf"/>
</dbReference>
<dbReference type="EMBL" id="JAZAVK010000009">
    <property type="protein sequence ID" value="KAK7431751.1"/>
    <property type="molecule type" value="Genomic_DNA"/>
</dbReference>
<evidence type="ECO:0000256" key="1">
    <source>
        <dbReference type="ARBA" id="ARBA00022737"/>
    </source>
</evidence>